<gene>
    <name evidence="1" type="ORF">FEF34_27580</name>
</gene>
<name>A0A5R9E8N6_9ACTN</name>
<accession>A0A5R9E8N6</accession>
<evidence type="ECO:0000313" key="1">
    <source>
        <dbReference type="EMBL" id="TLQ46246.1"/>
    </source>
</evidence>
<evidence type="ECO:0000313" key="2">
    <source>
        <dbReference type="Proteomes" id="UP000305921"/>
    </source>
</evidence>
<reference evidence="1 2" key="1">
    <citation type="submission" date="2019-05" db="EMBL/GenBank/DDBJ databases">
        <title>Streptomyces marianii sp. nov., a novel marine actinomycete from southern coast of India.</title>
        <authorList>
            <person name="Iniyan A.M."/>
            <person name="Wink J."/>
            <person name="Ramprasad E."/>
            <person name="Ramana C.V."/>
            <person name="Bunk B."/>
            <person name="Sproer C."/>
            <person name="Joseph F.-J.R.S."/>
            <person name="Vincent S.G.P."/>
        </authorList>
    </citation>
    <scope>NUCLEOTIDE SEQUENCE [LARGE SCALE GENOMIC DNA]</scope>
    <source>
        <strain evidence="1 2">ICN19</strain>
    </source>
</reference>
<dbReference type="EMBL" id="VAWE01000001">
    <property type="protein sequence ID" value="TLQ46246.1"/>
    <property type="molecule type" value="Genomic_DNA"/>
</dbReference>
<sequence length="139" mass="15211">MAVRPGSAGDDASVLFTSERSFRVWRYGVGHSQLLLRAAPDSAHPLRLDLLFEGVEAMQLVTRYETLELHTLDEEESERIFEMSGVPARPRSDRLVLGLRSRGGAGYVQCQKVSALLGGTGVVGPDDPSESVDVVWSLR</sequence>
<proteinExistence type="predicted"/>
<dbReference type="RefSeq" id="WP_138055551.1">
    <property type="nucleotide sequence ID" value="NZ_VAWE01000001.1"/>
</dbReference>
<keyword evidence="2" id="KW-1185">Reference proteome</keyword>
<dbReference type="OrthoDB" id="5148951at2"/>
<dbReference type="AlphaFoldDB" id="A0A5R9E8N6"/>
<comment type="caution">
    <text evidence="1">The sequence shown here is derived from an EMBL/GenBank/DDBJ whole genome shotgun (WGS) entry which is preliminary data.</text>
</comment>
<organism evidence="1 2">
    <name type="scientific">Streptomyces marianii</name>
    <dbReference type="NCBI Taxonomy" id="1817406"/>
    <lineage>
        <taxon>Bacteria</taxon>
        <taxon>Bacillati</taxon>
        <taxon>Actinomycetota</taxon>
        <taxon>Actinomycetes</taxon>
        <taxon>Kitasatosporales</taxon>
        <taxon>Streptomycetaceae</taxon>
        <taxon>Streptomyces</taxon>
    </lineage>
</organism>
<dbReference type="Proteomes" id="UP000305921">
    <property type="component" value="Unassembled WGS sequence"/>
</dbReference>
<protein>
    <submittedName>
        <fullName evidence="1">Uncharacterized protein</fullName>
    </submittedName>
</protein>